<dbReference type="RefSeq" id="WP_229753092.1">
    <property type="nucleotide sequence ID" value="NZ_BMOM01000024.1"/>
</dbReference>
<proteinExistence type="predicted"/>
<comment type="caution">
    <text evidence="2">The sequence shown here is derived from an EMBL/GenBank/DDBJ whole genome shotgun (WGS) entry which is preliminary data.</text>
</comment>
<sequence length="120" mass="13245">MPEVPLASYWLDAQLPPQLAPWLTQTFGVEAYSVSFLGYRDASDDQIFRAARAAGAVVVSKDADFLDRVVRLGPPPQLLYVTCGNTSTRFLKTVLERVFPEAHRLLGQGEHVVEIGDRSA</sequence>
<accession>A0ABQ2GXN5</accession>
<dbReference type="EMBL" id="BMOM01000024">
    <property type="protein sequence ID" value="GGM16430.1"/>
    <property type="molecule type" value="Genomic_DNA"/>
</dbReference>
<reference evidence="3" key="1">
    <citation type="journal article" date="2019" name="Int. J. Syst. Evol. Microbiol.">
        <title>The Global Catalogue of Microorganisms (GCM) 10K type strain sequencing project: providing services to taxonomists for standard genome sequencing and annotation.</title>
        <authorList>
            <consortium name="The Broad Institute Genomics Platform"/>
            <consortium name="The Broad Institute Genome Sequencing Center for Infectious Disease"/>
            <person name="Wu L."/>
            <person name="Ma J."/>
        </authorList>
    </citation>
    <scope>NUCLEOTIDE SEQUENCE [LARGE SCALE GENOMIC DNA]</scope>
    <source>
        <strain evidence="3">JCM 15443</strain>
    </source>
</reference>
<evidence type="ECO:0000313" key="2">
    <source>
        <dbReference type="EMBL" id="GGM16430.1"/>
    </source>
</evidence>
<evidence type="ECO:0000313" key="3">
    <source>
        <dbReference type="Proteomes" id="UP000661918"/>
    </source>
</evidence>
<gene>
    <name evidence="2" type="ORF">GCM10010841_25940</name>
</gene>
<evidence type="ECO:0000259" key="1">
    <source>
        <dbReference type="Pfam" id="PF18480"/>
    </source>
</evidence>
<protein>
    <recommendedName>
        <fullName evidence="1">DUF5615 domain-containing protein</fullName>
    </recommendedName>
</protein>
<name>A0ABQ2GXN5_9DEIO</name>
<dbReference type="Proteomes" id="UP000661918">
    <property type="component" value="Unassembled WGS sequence"/>
</dbReference>
<keyword evidence="3" id="KW-1185">Reference proteome</keyword>
<dbReference type="Pfam" id="PF18480">
    <property type="entry name" value="DUF5615"/>
    <property type="match status" value="1"/>
</dbReference>
<organism evidence="2 3">
    <name type="scientific">Deinococcus aerophilus</name>
    <dbReference type="NCBI Taxonomy" id="522488"/>
    <lineage>
        <taxon>Bacteria</taxon>
        <taxon>Thermotogati</taxon>
        <taxon>Deinococcota</taxon>
        <taxon>Deinococci</taxon>
        <taxon>Deinococcales</taxon>
        <taxon>Deinococcaceae</taxon>
        <taxon>Deinococcus</taxon>
    </lineage>
</organism>
<feature type="domain" description="DUF5615" evidence="1">
    <location>
        <begin position="9"/>
        <end position="112"/>
    </location>
</feature>
<dbReference type="InterPro" id="IPR041049">
    <property type="entry name" value="DUF5615"/>
</dbReference>